<keyword evidence="2" id="KW-1185">Reference proteome</keyword>
<name>A0A6L3SUQ8_9HYPH</name>
<gene>
    <name evidence="1" type="ORF">F6X53_18895</name>
</gene>
<dbReference type="RefSeq" id="WP_151001751.1">
    <property type="nucleotide sequence ID" value="NZ_VZZK01000021.1"/>
</dbReference>
<protein>
    <submittedName>
        <fullName evidence="1">Uncharacterized protein</fullName>
    </submittedName>
</protein>
<evidence type="ECO:0000313" key="1">
    <source>
        <dbReference type="EMBL" id="KAB1077391.1"/>
    </source>
</evidence>
<organism evidence="1 2">
    <name type="scientific">Methylobacterium soli</name>
    <dbReference type="NCBI Taxonomy" id="553447"/>
    <lineage>
        <taxon>Bacteria</taxon>
        <taxon>Pseudomonadati</taxon>
        <taxon>Pseudomonadota</taxon>
        <taxon>Alphaproteobacteria</taxon>
        <taxon>Hyphomicrobiales</taxon>
        <taxon>Methylobacteriaceae</taxon>
        <taxon>Methylobacterium</taxon>
    </lineage>
</organism>
<dbReference type="OrthoDB" id="7988036at2"/>
<accession>A0A6L3SUQ8</accession>
<evidence type="ECO:0000313" key="2">
    <source>
        <dbReference type="Proteomes" id="UP000474159"/>
    </source>
</evidence>
<reference evidence="1 2" key="1">
    <citation type="submission" date="2019-09" db="EMBL/GenBank/DDBJ databases">
        <title>YIM 48816 draft genome.</title>
        <authorList>
            <person name="Jiang L."/>
        </authorList>
    </citation>
    <scope>NUCLEOTIDE SEQUENCE [LARGE SCALE GENOMIC DNA]</scope>
    <source>
        <strain evidence="1 2">YIM 48816</strain>
    </source>
</reference>
<dbReference type="Proteomes" id="UP000474159">
    <property type="component" value="Unassembled WGS sequence"/>
</dbReference>
<dbReference type="EMBL" id="VZZK01000021">
    <property type="protein sequence ID" value="KAB1077391.1"/>
    <property type="molecule type" value="Genomic_DNA"/>
</dbReference>
<proteinExistence type="predicted"/>
<comment type="caution">
    <text evidence="1">The sequence shown here is derived from an EMBL/GenBank/DDBJ whole genome shotgun (WGS) entry which is preliminary data.</text>
</comment>
<sequence>MIAASEIKSRFRRRLQAADLRKDTLRQKLIEEGARVLDPVIGVLAVMAEVLDEEGNAHGRIDELAIEVDDEDLVCLHPVLHSEAGPEHKLTIKYGPVLGGSNFLSVSGLGSRHAEMLFPAPTNAISSLGRSVGNDLLLDADRAGELADILRDLVEEFYAGQAEPQPLPHLRLVQSA</sequence>
<dbReference type="AlphaFoldDB" id="A0A6L3SUQ8"/>